<evidence type="ECO:0000259" key="3">
    <source>
        <dbReference type="PROSITE" id="PS51186"/>
    </source>
</evidence>
<proteinExistence type="predicted"/>
<dbReference type="GO" id="GO:0016746">
    <property type="term" value="F:acyltransferase activity"/>
    <property type="evidence" value="ECO:0007669"/>
    <property type="project" value="UniProtKB-KW"/>
</dbReference>
<keyword evidence="1 4" id="KW-0808">Transferase</keyword>
<evidence type="ECO:0000313" key="5">
    <source>
        <dbReference type="Proteomes" id="UP001595693"/>
    </source>
</evidence>
<feature type="domain" description="N-acetyltransferase" evidence="3">
    <location>
        <begin position="8"/>
        <end position="174"/>
    </location>
</feature>
<keyword evidence="5" id="KW-1185">Reference proteome</keyword>
<dbReference type="Pfam" id="PF00583">
    <property type="entry name" value="Acetyltransf_1"/>
    <property type="match status" value="1"/>
</dbReference>
<dbReference type="SUPFAM" id="SSF55729">
    <property type="entry name" value="Acyl-CoA N-acyltransferases (Nat)"/>
    <property type="match status" value="1"/>
</dbReference>
<dbReference type="PROSITE" id="PS51186">
    <property type="entry name" value="GNAT"/>
    <property type="match status" value="1"/>
</dbReference>
<evidence type="ECO:0000313" key="4">
    <source>
        <dbReference type="EMBL" id="MFC3938257.1"/>
    </source>
</evidence>
<accession>A0ABV8DJ30</accession>
<dbReference type="CDD" id="cd04301">
    <property type="entry name" value="NAT_SF"/>
    <property type="match status" value="1"/>
</dbReference>
<dbReference type="PANTHER" id="PTHR43877">
    <property type="entry name" value="AMINOALKYLPHOSPHONATE N-ACETYLTRANSFERASE-RELATED-RELATED"/>
    <property type="match status" value="1"/>
</dbReference>
<dbReference type="Gene3D" id="3.40.630.30">
    <property type="match status" value="1"/>
</dbReference>
<evidence type="ECO:0000256" key="2">
    <source>
        <dbReference type="ARBA" id="ARBA00023315"/>
    </source>
</evidence>
<dbReference type="EMBL" id="JBHSAJ010000175">
    <property type="protein sequence ID" value="MFC3938257.1"/>
    <property type="molecule type" value="Genomic_DNA"/>
</dbReference>
<sequence length="188" mass="20777">MSQSAQPYAVRRLGADDAEAFSALRREVTRDNPVPMGLTFEEELTRTLDGFRAQLSAPLPNAVFGCFVMGELAATAAVGRAGQFPSSHHKMVMWGVFTSPRHRRRGLGRQVVETALQHAFDNGVHRVNLQVYLPNEPAIALYKKMGFVKYGVESEAVCLDGQYHDGVHMTLAKDRHDKPLHPTAFGVC</sequence>
<dbReference type="PANTHER" id="PTHR43877:SF1">
    <property type="entry name" value="ACETYLTRANSFERASE"/>
    <property type="match status" value="1"/>
</dbReference>
<organism evidence="4 5">
    <name type="scientific">Acidovorax facilis</name>
    <dbReference type="NCBI Taxonomy" id="12917"/>
    <lineage>
        <taxon>Bacteria</taxon>
        <taxon>Pseudomonadati</taxon>
        <taxon>Pseudomonadota</taxon>
        <taxon>Betaproteobacteria</taxon>
        <taxon>Burkholderiales</taxon>
        <taxon>Comamonadaceae</taxon>
        <taxon>Acidovorax</taxon>
    </lineage>
</organism>
<dbReference type="InterPro" id="IPR050832">
    <property type="entry name" value="Bact_Acetyltransf"/>
</dbReference>
<reference evidence="5" key="1">
    <citation type="journal article" date="2019" name="Int. J. Syst. Evol. Microbiol.">
        <title>The Global Catalogue of Microorganisms (GCM) 10K type strain sequencing project: providing services to taxonomists for standard genome sequencing and annotation.</title>
        <authorList>
            <consortium name="The Broad Institute Genomics Platform"/>
            <consortium name="The Broad Institute Genome Sequencing Center for Infectious Disease"/>
            <person name="Wu L."/>
            <person name="Ma J."/>
        </authorList>
    </citation>
    <scope>NUCLEOTIDE SEQUENCE [LARGE SCALE GENOMIC DNA]</scope>
    <source>
        <strain evidence="5">CCUG 2113</strain>
    </source>
</reference>
<evidence type="ECO:0000256" key="1">
    <source>
        <dbReference type="ARBA" id="ARBA00022679"/>
    </source>
</evidence>
<dbReference type="InterPro" id="IPR016181">
    <property type="entry name" value="Acyl_CoA_acyltransferase"/>
</dbReference>
<keyword evidence="2 4" id="KW-0012">Acyltransferase</keyword>
<dbReference type="EC" id="2.3.-.-" evidence="4"/>
<name>A0ABV8DJ30_9BURK</name>
<dbReference type="InterPro" id="IPR000182">
    <property type="entry name" value="GNAT_dom"/>
</dbReference>
<comment type="caution">
    <text evidence="4">The sequence shown here is derived from an EMBL/GenBank/DDBJ whole genome shotgun (WGS) entry which is preliminary data.</text>
</comment>
<dbReference type="Proteomes" id="UP001595693">
    <property type="component" value="Unassembled WGS sequence"/>
</dbReference>
<gene>
    <name evidence="4" type="ORF">ACFOW3_26920</name>
</gene>
<dbReference type="RefSeq" id="WP_082437467.1">
    <property type="nucleotide sequence ID" value="NZ_JAMXAX010000071.1"/>
</dbReference>
<protein>
    <submittedName>
        <fullName evidence="4">GNAT family N-acetyltransferase</fullName>
        <ecNumber evidence="4">2.3.-.-</ecNumber>
    </submittedName>
</protein>